<keyword evidence="1" id="KW-0479">Metal-binding</keyword>
<dbReference type="InterPro" id="IPR036163">
    <property type="entry name" value="HMA_dom_sf"/>
</dbReference>
<evidence type="ECO:0000313" key="4">
    <source>
        <dbReference type="EMBL" id="KKR09432.1"/>
    </source>
</evidence>
<organism evidence="4 5">
    <name type="scientific">Candidatus Yanofskybacteria bacterium GW2011_GWD1_39_16</name>
    <dbReference type="NCBI Taxonomy" id="1619030"/>
    <lineage>
        <taxon>Bacteria</taxon>
        <taxon>Candidatus Yanofskyibacteriota</taxon>
    </lineage>
</organism>
<dbReference type="PANTHER" id="PTHR42208">
    <property type="entry name" value="HEAVY METAL TRANSPORTER-RELATED"/>
    <property type="match status" value="1"/>
</dbReference>
<sequence length="344" mass="37319">MNLQEQKTYIFHVTGMHCKACELVIEDEIKSLNCVTHVDAKLGSKIVTVSGDFGKKNMEEIASELTSTISRHGYYLSAERTTTKKNLSDFKFALPIAIIFIIAFVALQKAGLVNLINTSRISLGTALVVGIIASLSTCMAVVGGLVLSMSATYSKEGDKTKPQVLFHVGRILSFVIFGGIIGAMGSAFTLNASANFSVSLLIGLIMLILGINLLDVFHWSRRLQPTMPRFLSNHAFNVTKINHTLTPFLIGVATFFMPCGFTQTMQIYTLSTGSFMSGAMTMLFFALGTLPILVLISFSSFSVNKSPQAGIFFKTAGLVVIMFALFNIINSMATIGLIAPVFNF</sequence>
<keyword evidence="2" id="KW-1133">Transmembrane helix</keyword>
<dbReference type="EMBL" id="LBWL01000005">
    <property type="protein sequence ID" value="KKR09432.1"/>
    <property type="molecule type" value="Genomic_DNA"/>
</dbReference>
<dbReference type="InterPro" id="IPR006121">
    <property type="entry name" value="HMA_dom"/>
</dbReference>
<dbReference type="Pfam" id="PF13386">
    <property type="entry name" value="DsbD_2"/>
    <property type="match status" value="1"/>
</dbReference>
<comment type="caution">
    <text evidence="4">The sequence shown here is derived from an EMBL/GenBank/DDBJ whole genome shotgun (WGS) entry which is preliminary data.</text>
</comment>
<feature type="transmembrane region" description="Helical" evidence="2">
    <location>
        <begin position="248"/>
        <end position="268"/>
    </location>
</feature>
<keyword evidence="2" id="KW-0472">Membrane</keyword>
<proteinExistence type="predicted"/>
<feature type="transmembrane region" description="Helical" evidence="2">
    <location>
        <begin position="90"/>
        <end position="107"/>
    </location>
</feature>
<accession>A0A837I042</accession>
<dbReference type="Gene3D" id="3.30.70.100">
    <property type="match status" value="1"/>
</dbReference>
<gene>
    <name evidence="4" type="ORF">UT35_C0005G0002</name>
</gene>
<dbReference type="Pfam" id="PF00403">
    <property type="entry name" value="HMA"/>
    <property type="match status" value="1"/>
</dbReference>
<protein>
    <recommendedName>
        <fullName evidence="3">HMA domain-containing protein</fullName>
    </recommendedName>
</protein>
<dbReference type="InterPro" id="IPR039447">
    <property type="entry name" value="UreH-like_TM_dom"/>
</dbReference>
<keyword evidence="2" id="KW-0812">Transmembrane</keyword>
<dbReference type="PROSITE" id="PS50846">
    <property type="entry name" value="HMA_2"/>
    <property type="match status" value="1"/>
</dbReference>
<dbReference type="CDD" id="cd00371">
    <property type="entry name" value="HMA"/>
    <property type="match status" value="1"/>
</dbReference>
<evidence type="ECO:0000313" key="5">
    <source>
        <dbReference type="Proteomes" id="UP000033996"/>
    </source>
</evidence>
<feature type="transmembrane region" description="Helical" evidence="2">
    <location>
        <begin position="127"/>
        <end position="147"/>
    </location>
</feature>
<feature type="transmembrane region" description="Helical" evidence="2">
    <location>
        <begin position="280"/>
        <end position="303"/>
    </location>
</feature>
<name>A0A837I042_9BACT</name>
<feature type="transmembrane region" description="Helical" evidence="2">
    <location>
        <begin position="196"/>
        <end position="217"/>
    </location>
</feature>
<dbReference type="SUPFAM" id="SSF55008">
    <property type="entry name" value="HMA, heavy metal-associated domain"/>
    <property type="match status" value="1"/>
</dbReference>
<dbReference type="AlphaFoldDB" id="A0A837I042"/>
<dbReference type="InterPro" id="IPR017969">
    <property type="entry name" value="Heavy-metal-associated_CS"/>
</dbReference>
<reference evidence="4 5" key="1">
    <citation type="journal article" date="2015" name="Nature">
        <title>rRNA introns, odd ribosomes, and small enigmatic genomes across a large radiation of phyla.</title>
        <authorList>
            <person name="Brown C.T."/>
            <person name="Hug L.A."/>
            <person name="Thomas B.C."/>
            <person name="Sharon I."/>
            <person name="Castelle C.J."/>
            <person name="Singh A."/>
            <person name="Wilkins M.J."/>
            <person name="Williams K.H."/>
            <person name="Banfield J.F."/>
        </authorList>
    </citation>
    <scope>NUCLEOTIDE SEQUENCE [LARGE SCALE GENOMIC DNA]</scope>
</reference>
<dbReference type="Proteomes" id="UP000033996">
    <property type="component" value="Unassembled WGS sequence"/>
</dbReference>
<feature type="domain" description="HMA" evidence="3">
    <location>
        <begin position="7"/>
        <end position="77"/>
    </location>
</feature>
<dbReference type="PANTHER" id="PTHR42208:SF1">
    <property type="entry name" value="HEAVY METAL TRANSPORTER"/>
    <property type="match status" value="1"/>
</dbReference>
<feature type="transmembrane region" description="Helical" evidence="2">
    <location>
        <begin position="168"/>
        <end position="190"/>
    </location>
</feature>
<feature type="transmembrane region" description="Helical" evidence="2">
    <location>
        <begin position="315"/>
        <end position="342"/>
    </location>
</feature>
<evidence type="ECO:0000259" key="3">
    <source>
        <dbReference type="PROSITE" id="PS50846"/>
    </source>
</evidence>
<evidence type="ECO:0000256" key="2">
    <source>
        <dbReference type="SAM" id="Phobius"/>
    </source>
</evidence>
<dbReference type="GO" id="GO:0046872">
    <property type="term" value="F:metal ion binding"/>
    <property type="evidence" value="ECO:0007669"/>
    <property type="project" value="UniProtKB-KW"/>
</dbReference>
<evidence type="ECO:0000256" key="1">
    <source>
        <dbReference type="ARBA" id="ARBA00022723"/>
    </source>
</evidence>
<dbReference type="PROSITE" id="PS01047">
    <property type="entry name" value="HMA_1"/>
    <property type="match status" value="1"/>
</dbReference>